<dbReference type="Pfam" id="PF05125">
    <property type="entry name" value="Phage_cap_P2"/>
    <property type="match status" value="1"/>
</dbReference>
<evidence type="ECO:0000313" key="1">
    <source>
        <dbReference type="EMBL" id="QDJ14865.1"/>
    </source>
</evidence>
<dbReference type="AlphaFoldDB" id="A0A8E3MGM1"/>
<evidence type="ECO:0000313" key="2">
    <source>
        <dbReference type="Proteomes" id="UP000955338"/>
    </source>
</evidence>
<accession>A0A8E3MGM1</accession>
<gene>
    <name evidence="1" type="ORF">CEP48_05230</name>
</gene>
<dbReference type="InterPro" id="IPR006441">
    <property type="entry name" value="Phage_P2_GpN"/>
</dbReference>
<organism evidence="1 2">
    <name type="scientific">Mergibacter septicus</name>
    <dbReference type="NCBI Taxonomy" id="221402"/>
    <lineage>
        <taxon>Bacteria</taxon>
        <taxon>Pseudomonadati</taxon>
        <taxon>Pseudomonadota</taxon>
        <taxon>Gammaproteobacteria</taxon>
        <taxon>Pasteurellales</taxon>
        <taxon>Pasteurellaceae</taxon>
        <taxon>Mergibacter</taxon>
    </lineage>
</organism>
<protein>
    <submittedName>
        <fullName evidence="1">Phage major capsid protein, P2 family</fullName>
    </submittedName>
</protein>
<reference evidence="1" key="1">
    <citation type="submission" date="2017-06" db="EMBL/GenBank/DDBJ databases">
        <title>Genome sequencing of pathogenic and non-pathogenic strains within Bisgaard taxon 40.</title>
        <authorList>
            <person name="Ladner J.T."/>
            <person name="Lovett S.P."/>
            <person name="Koroleva G."/>
            <person name="Lorch J.M."/>
        </authorList>
    </citation>
    <scope>NUCLEOTIDE SEQUENCE</scope>
    <source>
        <strain evidence="1">27576-1-I1</strain>
    </source>
</reference>
<dbReference type="Proteomes" id="UP000955338">
    <property type="component" value="Chromosome"/>
</dbReference>
<dbReference type="EMBL" id="CP022011">
    <property type="protein sequence ID" value="QDJ14865.1"/>
    <property type="molecule type" value="Genomic_DNA"/>
</dbReference>
<dbReference type="RefSeq" id="WP_261920611.1">
    <property type="nucleotide sequence ID" value="NZ_CP022010.1"/>
</dbReference>
<name>A0A8E3MGM1_9PAST</name>
<dbReference type="NCBIfam" id="TIGR01551">
    <property type="entry name" value="major_capsid_P2"/>
    <property type="match status" value="1"/>
</dbReference>
<proteinExistence type="predicted"/>
<sequence>MKKETRQAYNKYITETAHLNEMPVGDVNTKFSVTPTVQQKLEQKVQLSSDFLQKINIIGVTEQQGEILGLGVASTIASTTDTTAKDRETQDIHNLTKVTYHCQQINYDSHIRYPTLDLWAKFPDFGKKIGDIKAKRMALDRIMMGFNGQQRATTSNRTTYPLLQDVAVGWLKKIETNAPERVVSKDGKNGKSQNKILIGKGQEYQNLDALVMAAVDDLIAEEYQDDTGLVAIMSRELLADKYFPLVNNNDKPSEKISADLIISQKRVGGLPAIRVPYVPKGTVLITRLDNLSIYYQEGAMRRTLVDNAKRDQLEDYVSSNDDYVVECYDCVALLRNIEFKDVDSDTVVSPDMTKETDKATG</sequence>
<keyword evidence="2" id="KW-1185">Reference proteome</keyword>